<evidence type="ECO:0000313" key="2">
    <source>
        <dbReference type="EMBL" id="KAK9157202.1"/>
    </source>
</evidence>
<sequence>MGIASPVPNPPTCILTSEDDDHDDEDQDDGDVSGGEGTSVEIKYIDSGVEGDESVDGESEENEGVAIDDHVVRDLTKEDVKDRSGGEDIMGTPLEVALIEDEQPPMEHEHEPIGTSFEAALMEHGTGGEDIMGEVALMEQPSTDVKKLTDVLTKYAGDASYGLNLLHGDMETMLIRAQDLMEKTDQPRKVVADFMERFNALLGKYEEKLRQREMRKKWKRTWKPGHIDLDALTLSLLIFYLIN</sequence>
<feature type="region of interest" description="Disordered" evidence="1">
    <location>
        <begin position="1"/>
        <end position="66"/>
    </location>
</feature>
<dbReference type="EMBL" id="JBBNAG010000002">
    <property type="protein sequence ID" value="KAK9157202.1"/>
    <property type="molecule type" value="Genomic_DNA"/>
</dbReference>
<organism evidence="2 3">
    <name type="scientific">Stephania cephalantha</name>
    <dbReference type="NCBI Taxonomy" id="152367"/>
    <lineage>
        <taxon>Eukaryota</taxon>
        <taxon>Viridiplantae</taxon>
        <taxon>Streptophyta</taxon>
        <taxon>Embryophyta</taxon>
        <taxon>Tracheophyta</taxon>
        <taxon>Spermatophyta</taxon>
        <taxon>Magnoliopsida</taxon>
        <taxon>Ranunculales</taxon>
        <taxon>Menispermaceae</taxon>
        <taxon>Menispermoideae</taxon>
        <taxon>Cissampelideae</taxon>
        <taxon>Stephania</taxon>
    </lineage>
</organism>
<keyword evidence="3" id="KW-1185">Reference proteome</keyword>
<evidence type="ECO:0000256" key="1">
    <source>
        <dbReference type="SAM" id="MobiDB-lite"/>
    </source>
</evidence>
<reference evidence="2 3" key="1">
    <citation type="submission" date="2024-01" db="EMBL/GenBank/DDBJ databases">
        <title>Genome assemblies of Stephania.</title>
        <authorList>
            <person name="Yang L."/>
        </authorList>
    </citation>
    <scope>NUCLEOTIDE SEQUENCE [LARGE SCALE GENOMIC DNA]</scope>
    <source>
        <strain evidence="2">JXDWG</strain>
        <tissue evidence="2">Leaf</tissue>
    </source>
</reference>
<proteinExistence type="predicted"/>
<dbReference type="AlphaFoldDB" id="A0AAP0KT36"/>
<comment type="caution">
    <text evidence="2">The sequence shown here is derived from an EMBL/GenBank/DDBJ whole genome shotgun (WGS) entry which is preliminary data.</text>
</comment>
<name>A0AAP0KT36_9MAGN</name>
<dbReference type="Proteomes" id="UP001419268">
    <property type="component" value="Unassembled WGS sequence"/>
</dbReference>
<feature type="compositionally biased region" description="Acidic residues" evidence="1">
    <location>
        <begin position="49"/>
        <end position="63"/>
    </location>
</feature>
<gene>
    <name evidence="2" type="ORF">Scep_003776</name>
</gene>
<evidence type="ECO:0000313" key="3">
    <source>
        <dbReference type="Proteomes" id="UP001419268"/>
    </source>
</evidence>
<protein>
    <submittedName>
        <fullName evidence="2">Uncharacterized protein</fullName>
    </submittedName>
</protein>
<feature type="compositionally biased region" description="Acidic residues" evidence="1">
    <location>
        <begin position="17"/>
        <end position="31"/>
    </location>
</feature>
<accession>A0AAP0KT36</accession>